<organism evidence="2 3">
    <name type="scientific">Epidermidibacterium keratini</name>
    <dbReference type="NCBI Taxonomy" id="1891644"/>
    <lineage>
        <taxon>Bacteria</taxon>
        <taxon>Bacillati</taxon>
        <taxon>Actinomycetota</taxon>
        <taxon>Actinomycetes</taxon>
        <taxon>Sporichthyales</taxon>
        <taxon>Sporichthyaceae</taxon>
        <taxon>Epidermidibacterium</taxon>
    </lineage>
</organism>
<keyword evidence="3" id="KW-1185">Reference proteome</keyword>
<dbReference type="KEGG" id="eke:EK0264_11400"/>
<dbReference type="SUPFAM" id="SSF54427">
    <property type="entry name" value="NTF2-like"/>
    <property type="match status" value="1"/>
</dbReference>
<dbReference type="InParanoid" id="A0A7L4YPW2"/>
<dbReference type="InterPro" id="IPR032710">
    <property type="entry name" value="NTF2-like_dom_sf"/>
</dbReference>
<reference evidence="2 3" key="1">
    <citation type="journal article" date="2018" name="Int. J. Syst. Evol. Microbiol.">
        <title>Epidermidibacterium keratini gen. nov., sp. nov., a member of the family Sporichthyaceae, isolated from keratin epidermis.</title>
        <authorList>
            <person name="Lee D.G."/>
            <person name="Trujillo M.E."/>
            <person name="Kang S."/>
            <person name="Nam J.J."/>
            <person name="Kim Y.J."/>
        </authorList>
    </citation>
    <scope>NUCLEOTIDE SEQUENCE [LARGE SCALE GENOMIC DNA]</scope>
    <source>
        <strain evidence="2 3">EPI-7</strain>
    </source>
</reference>
<dbReference type="InterPro" id="IPR027843">
    <property type="entry name" value="DUF4440"/>
</dbReference>
<dbReference type="Pfam" id="PF14534">
    <property type="entry name" value="DUF4440"/>
    <property type="match status" value="1"/>
</dbReference>
<proteinExistence type="predicted"/>
<gene>
    <name evidence="2" type="ORF">EK0264_11400</name>
</gene>
<feature type="domain" description="DUF4440" evidence="1">
    <location>
        <begin position="11"/>
        <end position="116"/>
    </location>
</feature>
<dbReference type="NCBIfam" id="TIGR02246">
    <property type="entry name" value="SgcJ/EcaC family oxidoreductase"/>
    <property type="match status" value="1"/>
</dbReference>
<dbReference type="RefSeq" id="WP_159545697.1">
    <property type="nucleotide sequence ID" value="NZ_CP047156.1"/>
</dbReference>
<evidence type="ECO:0000313" key="2">
    <source>
        <dbReference type="EMBL" id="QHC00829.1"/>
    </source>
</evidence>
<dbReference type="OrthoDB" id="582247at2"/>
<dbReference type="AlphaFoldDB" id="A0A7L4YPW2"/>
<evidence type="ECO:0000313" key="3">
    <source>
        <dbReference type="Proteomes" id="UP000463857"/>
    </source>
</evidence>
<dbReference type="InterPro" id="IPR011944">
    <property type="entry name" value="Steroid_delta5-4_isomerase"/>
</dbReference>
<name>A0A7L4YPW2_9ACTN</name>
<evidence type="ECO:0000259" key="1">
    <source>
        <dbReference type="Pfam" id="PF14534"/>
    </source>
</evidence>
<protein>
    <submittedName>
        <fullName evidence="2">SgcJ/EcaC family oxidoreductase</fullName>
    </submittedName>
</protein>
<dbReference type="Proteomes" id="UP000463857">
    <property type="component" value="Chromosome"/>
</dbReference>
<accession>A0A7L4YPW2</accession>
<sequence length="148" mass="16427">MSLTDSAVDTVLDDLVEAWNAGDAERFGALFAPDATYVTYLGIAYQGRDAITRAHRQLFATHLKGVRLAQQIVDRRQIGPDVVVAISRGDTYKGDPPRRLRKAQTQVLTRRDDRWEVAAFQNTARHRLLAWLTARNPDTAGNLGPKAG</sequence>
<dbReference type="EMBL" id="CP047156">
    <property type="protein sequence ID" value="QHC00829.1"/>
    <property type="molecule type" value="Genomic_DNA"/>
</dbReference>
<dbReference type="Gene3D" id="3.10.450.50">
    <property type="match status" value="1"/>
</dbReference>